<feature type="transmembrane region" description="Helical" evidence="1">
    <location>
        <begin position="36"/>
        <end position="54"/>
    </location>
</feature>
<evidence type="ECO:0000313" key="2">
    <source>
        <dbReference type="EMBL" id="PKG29309.1"/>
    </source>
</evidence>
<keyword evidence="1" id="KW-1133">Transmembrane helix</keyword>
<proteinExistence type="predicted"/>
<dbReference type="Proteomes" id="UP000233343">
    <property type="component" value="Unassembled WGS sequence"/>
</dbReference>
<feature type="transmembrane region" description="Helical" evidence="1">
    <location>
        <begin position="12"/>
        <end position="30"/>
    </location>
</feature>
<keyword evidence="3" id="KW-1185">Reference proteome</keyword>
<keyword evidence="1" id="KW-0472">Membrane</keyword>
<comment type="caution">
    <text evidence="2">The sequence shown here is derived from an EMBL/GenBank/DDBJ whole genome shotgun (WGS) entry which is preliminary data.</text>
</comment>
<keyword evidence="1" id="KW-0812">Transmembrane</keyword>
<dbReference type="EMBL" id="PISD01000016">
    <property type="protein sequence ID" value="PKG29309.1"/>
    <property type="molecule type" value="Genomic_DNA"/>
</dbReference>
<organism evidence="2 3">
    <name type="scientific">Cytobacillus horneckiae</name>
    <dbReference type="NCBI Taxonomy" id="549687"/>
    <lineage>
        <taxon>Bacteria</taxon>
        <taxon>Bacillati</taxon>
        <taxon>Bacillota</taxon>
        <taxon>Bacilli</taxon>
        <taxon>Bacillales</taxon>
        <taxon>Bacillaceae</taxon>
        <taxon>Cytobacillus</taxon>
    </lineage>
</organism>
<sequence>MEQTGAIFRASYHVVVSLITTGMSIFHNGSLVKMPLYFLILSTEMFVLSRMLFVNKVKTINFKKLMNKPPIKSKFFKGRFFF</sequence>
<gene>
    <name evidence="2" type="ORF">CWS20_08525</name>
</gene>
<protein>
    <submittedName>
        <fullName evidence="2">Uncharacterized protein</fullName>
    </submittedName>
</protein>
<evidence type="ECO:0000256" key="1">
    <source>
        <dbReference type="SAM" id="Phobius"/>
    </source>
</evidence>
<evidence type="ECO:0000313" key="3">
    <source>
        <dbReference type="Proteomes" id="UP000233343"/>
    </source>
</evidence>
<dbReference type="AlphaFoldDB" id="A0A2N0ZIG0"/>
<accession>A0A2N0ZIG0</accession>
<name>A0A2N0ZIG0_9BACI</name>
<reference evidence="2 3" key="1">
    <citation type="journal article" date="2010" name="Int. J. Syst. Evol. Microbiol.">
        <title>Bacillus horneckiae sp. nov., isolated from a spacecraft-assembly clean room.</title>
        <authorList>
            <person name="Vaishampayan P."/>
            <person name="Probst A."/>
            <person name="Krishnamurthi S."/>
            <person name="Ghosh S."/>
            <person name="Osman S."/>
            <person name="McDowall A."/>
            <person name="Ruckmani A."/>
            <person name="Mayilraj S."/>
            <person name="Venkateswaran K."/>
        </authorList>
    </citation>
    <scope>NUCLEOTIDE SEQUENCE [LARGE SCALE GENOMIC DNA]</scope>
    <source>
        <strain evidence="3">1PO1SC</strain>
    </source>
</reference>